<dbReference type="AlphaFoldDB" id="A0A1H2LNL9"/>
<dbReference type="Proteomes" id="UP000198675">
    <property type="component" value="Chromosome I"/>
</dbReference>
<dbReference type="EMBL" id="LT629797">
    <property type="protein sequence ID" value="SDU82432.1"/>
    <property type="molecule type" value="Genomic_DNA"/>
</dbReference>
<reference evidence="2" key="1">
    <citation type="submission" date="2016-10" db="EMBL/GenBank/DDBJ databases">
        <authorList>
            <person name="Varghese N."/>
            <person name="Submissions S."/>
        </authorList>
    </citation>
    <scope>NUCLEOTIDE SEQUENCE [LARGE SCALE GENOMIC DNA]</scope>
    <source>
        <strain evidence="2">KCTC 32246</strain>
    </source>
</reference>
<accession>A0A1H2LNL9</accession>
<evidence type="ECO:0000313" key="1">
    <source>
        <dbReference type="EMBL" id="SDU82432.1"/>
    </source>
</evidence>
<name>A0A1H2LNL9_9PSED</name>
<evidence type="ECO:0000313" key="2">
    <source>
        <dbReference type="Proteomes" id="UP000198675"/>
    </source>
</evidence>
<protein>
    <submittedName>
        <fullName evidence="1">Uncharacterized protein</fullName>
    </submittedName>
</protein>
<sequence length="84" mass="9617">MSQAEQLQQELTEMRESMQRMDDRYNQLSLALHHLTQASNLLCAQIAVMCEAHMAGDNALVMRQVEQFTQAYRANLKPADGRVH</sequence>
<gene>
    <name evidence="1" type="ORF">SAMN05216363_1910</name>
</gene>
<keyword evidence="2" id="KW-1185">Reference proteome</keyword>
<dbReference type="GeneID" id="300414851"/>
<dbReference type="RefSeq" id="WP_078458503.1">
    <property type="nucleotide sequence ID" value="NZ_LT629797.1"/>
</dbReference>
<proteinExistence type="predicted"/>
<organism evidence="1 2">
    <name type="scientific">Pseudomonas sihuiensis</name>
    <dbReference type="NCBI Taxonomy" id="1274359"/>
    <lineage>
        <taxon>Bacteria</taxon>
        <taxon>Pseudomonadati</taxon>
        <taxon>Pseudomonadota</taxon>
        <taxon>Gammaproteobacteria</taxon>
        <taxon>Pseudomonadales</taxon>
        <taxon>Pseudomonadaceae</taxon>
        <taxon>Pseudomonas</taxon>
    </lineage>
</organism>